<evidence type="ECO:0000313" key="4">
    <source>
        <dbReference type="EMBL" id="PYI07284.1"/>
    </source>
</evidence>
<dbReference type="AlphaFoldDB" id="A0A319ETJ8"/>
<evidence type="ECO:0008006" key="6">
    <source>
        <dbReference type="Google" id="ProtNLM"/>
    </source>
</evidence>
<protein>
    <recommendedName>
        <fullName evidence="6">Transmembrane protein</fullName>
    </recommendedName>
</protein>
<gene>
    <name evidence="4" type="ORF">BO78DRAFT_386202</name>
</gene>
<dbReference type="Proteomes" id="UP000248423">
    <property type="component" value="Unassembled WGS sequence"/>
</dbReference>
<feature type="region of interest" description="Disordered" evidence="2">
    <location>
        <begin position="388"/>
        <end position="430"/>
    </location>
</feature>
<accession>A0A319ETJ8</accession>
<feature type="signal peptide" evidence="3">
    <location>
        <begin position="1"/>
        <end position="17"/>
    </location>
</feature>
<organism evidence="4 5">
    <name type="scientific">Aspergillus sclerotiicarbonarius (strain CBS 121057 / IBT 28362)</name>
    <dbReference type="NCBI Taxonomy" id="1448318"/>
    <lineage>
        <taxon>Eukaryota</taxon>
        <taxon>Fungi</taxon>
        <taxon>Dikarya</taxon>
        <taxon>Ascomycota</taxon>
        <taxon>Pezizomycotina</taxon>
        <taxon>Eurotiomycetes</taxon>
        <taxon>Eurotiomycetidae</taxon>
        <taxon>Eurotiales</taxon>
        <taxon>Aspergillaceae</taxon>
        <taxon>Aspergillus</taxon>
        <taxon>Aspergillus subgen. Circumdati</taxon>
    </lineage>
</organism>
<dbReference type="VEuPathDB" id="FungiDB:BO78DRAFT_386202"/>
<evidence type="ECO:0000256" key="2">
    <source>
        <dbReference type="SAM" id="MobiDB-lite"/>
    </source>
</evidence>
<feature type="region of interest" description="Disordered" evidence="2">
    <location>
        <begin position="355"/>
        <end position="374"/>
    </location>
</feature>
<sequence length="430" mass="47941">MTPCAISLLSLLTAILGSLYPMSSPGLSLYRKPELAAPPTYTFAYRDEPVFSPLASHLANNSYPWHDKPPFREANSALLLGPAEAFLNAAATEDNDTSNKLVPRSNGTGISLSEEASQWASYVANIPCPSYKPATQRILLIGSCMFLAYTLIIADRLWPATPENHINKHECDTQDPVIDTVLTMEERAVHSAAAVEEETPTSQDIQEASSSSQNGNQVRENTLSLLREVKEEAIWLTDGIKLLSLRMNIHSSLLESQVLEEKKRSSKLLPPLQDTMIGSIWELFQDQIRIQFEEQLLRLDEATAQIQQACENLPEPQRYEAFCDDFQTELQHSVERINNLRQRVAYPYASSQTPFATMGGSASPQQLPSDLDEGLDFQPEGAQFWLSSREPCLSPISEEEGEETNQQQISTLDKPLIQPRMLETHPSPPT</sequence>
<proteinExistence type="predicted"/>
<dbReference type="EMBL" id="KZ826343">
    <property type="protein sequence ID" value="PYI07284.1"/>
    <property type="molecule type" value="Genomic_DNA"/>
</dbReference>
<feature type="chain" id="PRO_5016379553" description="Transmembrane protein" evidence="3">
    <location>
        <begin position="18"/>
        <end position="430"/>
    </location>
</feature>
<keyword evidence="3" id="KW-0732">Signal</keyword>
<keyword evidence="5" id="KW-1185">Reference proteome</keyword>
<evidence type="ECO:0000256" key="1">
    <source>
        <dbReference type="SAM" id="Coils"/>
    </source>
</evidence>
<reference evidence="4 5" key="1">
    <citation type="submission" date="2018-02" db="EMBL/GenBank/DDBJ databases">
        <title>The genomes of Aspergillus section Nigri reveals drivers in fungal speciation.</title>
        <authorList>
            <consortium name="DOE Joint Genome Institute"/>
            <person name="Vesth T.C."/>
            <person name="Nybo J."/>
            <person name="Theobald S."/>
            <person name="Brandl J."/>
            <person name="Frisvad J.C."/>
            <person name="Nielsen K.F."/>
            <person name="Lyhne E.K."/>
            <person name="Kogle M.E."/>
            <person name="Kuo A."/>
            <person name="Riley R."/>
            <person name="Clum A."/>
            <person name="Nolan M."/>
            <person name="Lipzen A."/>
            <person name="Salamov A."/>
            <person name="Henrissat B."/>
            <person name="Wiebenga A."/>
            <person name="De vries R.P."/>
            <person name="Grigoriev I.V."/>
            <person name="Mortensen U.H."/>
            <person name="Andersen M.R."/>
            <person name="Baker S.E."/>
        </authorList>
    </citation>
    <scope>NUCLEOTIDE SEQUENCE [LARGE SCALE GENOMIC DNA]</scope>
    <source>
        <strain evidence="4 5">CBS 121057</strain>
    </source>
</reference>
<dbReference type="OrthoDB" id="4472154at2759"/>
<keyword evidence="1" id="KW-0175">Coiled coil</keyword>
<feature type="compositionally biased region" description="Polar residues" evidence="2">
    <location>
        <begin position="355"/>
        <end position="368"/>
    </location>
</feature>
<feature type="region of interest" description="Disordered" evidence="2">
    <location>
        <begin position="191"/>
        <end position="217"/>
    </location>
</feature>
<feature type="compositionally biased region" description="Polar residues" evidence="2">
    <location>
        <begin position="200"/>
        <end position="217"/>
    </location>
</feature>
<feature type="coiled-coil region" evidence="1">
    <location>
        <begin position="292"/>
        <end position="343"/>
    </location>
</feature>
<evidence type="ECO:0000256" key="3">
    <source>
        <dbReference type="SAM" id="SignalP"/>
    </source>
</evidence>
<evidence type="ECO:0000313" key="5">
    <source>
        <dbReference type="Proteomes" id="UP000248423"/>
    </source>
</evidence>
<name>A0A319ETJ8_ASPSB</name>